<accession>A0A699H213</accession>
<proteinExistence type="predicted"/>
<organism evidence="7">
    <name type="scientific">Tanacetum cinerariifolium</name>
    <name type="common">Dalmatian daisy</name>
    <name type="synonym">Chrysanthemum cinerariifolium</name>
    <dbReference type="NCBI Taxonomy" id="118510"/>
    <lineage>
        <taxon>Eukaryota</taxon>
        <taxon>Viridiplantae</taxon>
        <taxon>Streptophyta</taxon>
        <taxon>Embryophyta</taxon>
        <taxon>Tracheophyta</taxon>
        <taxon>Spermatophyta</taxon>
        <taxon>Magnoliopsida</taxon>
        <taxon>eudicotyledons</taxon>
        <taxon>Gunneridae</taxon>
        <taxon>Pentapetalae</taxon>
        <taxon>asterids</taxon>
        <taxon>campanulids</taxon>
        <taxon>Asterales</taxon>
        <taxon>Asteraceae</taxon>
        <taxon>Asteroideae</taxon>
        <taxon>Anthemideae</taxon>
        <taxon>Anthemidinae</taxon>
        <taxon>Tanacetum</taxon>
    </lineage>
</organism>
<dbReference type="GO" id="GO:0015074">
    <property type="term" value="P:DNA integration"/>
    <property type="evidence" value="ECO:0007669"/>
    <property type="project" value="InterPro"/>
</dbReference>
<dbReference type="Pfam" id="PF00665">
    <property type="entry name" value="rve"/>
    <property type="match status" value="1"/>
</dbReference>
<dbReference type="InterPro" id="IPR039537">
    <property type="entry name" value="Retrotran_Ty1/copia-like"/>
</dbReference>
<keyword evidence="3" id="KW-0863">Zinc-finger</keyword>
<keyword evidence="1" id="KW-0479">Metal-binding</keyword>
<dbReference type="SUPFAM" id="SSF57756">
    <property type="entry name" value="Retrovirus zinc finger-like domains"/>
    <property type="match status" value="1"/>
</dbReference>
<sequence>MALPDKHQLKFNSHKDAKTLMEAIEKRFGRNTKTKKVQKTFLKQQFKNFIGFTSEDWKTHTLIWRNKADLEDKSLDDLFNILKIYKTEVKHSSSTSTESPNLAFVSSSQTDNTTNSVSAAVNVSAIGLTLPASPLLNIDVDDFEEMDLRWQMAMLTMRARRSLQKTGRNLGASETASVGFDMSKVECYNCHRKGYFARECRSPKDQRRPAMIGAIKPRRSLQSLLLWLFHQTHQAHLLIIRYHLVQKLAQKHILNCKVNMVSPTKPKQALSPLPKPSAPIIEDWISNSEEDSQTQASKVTSSFAQSSEHVKSPRHPGQPFKAPILAVTTVPVHSKTPSKIKKGKLDFDDVYFLKELKFNLFSVSQMCDKKNNVLFTNTECLVLSPNFKLSNESQVLLRVLRENSMYNINLKNIVPSGDLTCLFAKTTIDESNLWHRRLGHISFKTINKMVKGNLVTGLPTKVFKNDNSRVACKKGKQHKASCKSKHVTSVDQPLFRRHMDLFGPTFVKSLSKKSYCLVITDDYSRFTWVLFLATKDETTPILNTFITGLENQLSLKVKVIQSDNGTEFKNSDLNRFGGLKGIKREFIVPRTHQQNGIAERKNRTLIEAARTMLADSLLPSPFWAKAVNTACYVQNRVLVTKPHNKTPYVLLHGRTPSIGFIRPFSCLVTILNTLDHLGTGPTWLFDIDSLSGTMNYHPVSAENQTNFGASFQDTFDAEKAKEEVTQTYVLFPVWSAGSTNPQNNDKGALVDEKEHDVDIQKSVFAVLYSSSSSAQTRKQVDKTEHENKGKSPVESFIRYRDLNAEFEECSNNSSNGVNAASSTVPIVRHNFINSTNIFSAVEADITNLESFIPISHIPTTRIHKDYPISQIIGDLSLATQIRSMARAVKDQVDLPYGKRAIGTKWVYRNKKDERGIVIRNKARLVAQGHTQDEGIDYEEVFAPVARIEAIRLFLAYASFMGFLVYQMDVKSAFLYGTIEEEVYVCQPSGFEDPDHPNKVYKVVKALYGLHQAPRACQDKYVAKILKKFRLTEGKSTSTPIDTEKPLLKDLDGEDVDVHTCRFMIGSLMYLTFSRPDMMFAVCACAWFQVTPKASHLHAVKRIFRYLKAKPHLGLWYPKDSPFDLVAYSDSDYAGASMDIKSITGGFQKQTALGKDISNPLNADNLPKIFWTTVTIKQSTDVTRLQALVDRKKVVLSKAVIRDVLQLDDAEGVDCLPNKELFTGLARMGYEKPSIKLTFYKAFFSSQWKFLIHTILQSLSAKRTSWNEFSSAMASAIISLSTGRKFNFSKYIFESLVRNEDSNSKFYMYPRFIQLIIQNQLGDLSTHTTKYTSPALTQKVFANMKRVGKGFLGVETPLFEEDVTAAVEEDIQ</sequence>
<feature type="region of interest" description="Disordered" evidence="4">
    <location>
        <begin position="295"/>
        <end position="318"/>
    </location>
</feature>
<gene>
    <name evidence="7" type="ORF">Tci_284719</name>
</gene>
<feature type="compositionally biased region" description="Polar residues" evidence="4">
    <location>
        <begin position="295"/>
        <end position="307"/>
    </location>
</feature>
<dbReference type="SUPFAM" id="SSF56672">
    <property type="entry name" value="DNA/RNA polymerases"/>
    <property type="match status" value="1"/>
</dbReference>
<dbReference type="InterPro" id="IPR036397">
    <property type="entry name" value="RNaseH_sf"/>
</dbReference>
<keyword evidence="2" id="KW-0378">Hydrolase</keyword>
<evidence type="ECO:0000259" key="6">
    <source>
        <dbReference type="PROSITE" id="PS50994"/>
    </source>
</evidence>
<evidence type="ECO:0000256" key="4">
    <source>
        <dbReference type="SAM" id="MobiDB-lite"/>
    </source>
</evidence>
<dbReference type="EMBL" id="BKCJ010090947">
    <property type="protein sequence ID" value="GEX12744.1"/>
    <property type="molecule type" value="Genomic_DNA"/>
</dbReference>
<dbReference type="Gene3D" id="4.10.60.10">
    <property type="entry name" value="Zinc finger, CCHC-type"/>
    <property type="match status" value="1"/>
</dbReference>
<protein>
    <submittedName>
        <fullName evidence="7">Uncharacterized protein</fullName>
    </submittedName>
</protein>
<dbReference type="PROSITE" id="PS50994">
    <property type="entry name" value="INTEGRASE"/>
    <property type="match status" value="1"/>
</dbReference>
<dbReference type="Pfam" id="PF13976">
    <property type="entry name" value="gag_pre-integrs"/>
    <property type="match status" value="1"/>
</dbReference>
<dbReference type="GO" id="GO:0008270">
    <property type="term" value="F:zinc ion binding"/>
    <property type="evidence" value="ECO:0007669"/>
    <property type="project" value="UniProtKB-KW"/>
</dbReference>
<dbReference type="PANTHER" id="PTHR42648:SF32">
    <property type="entry name" value="RIBONUCLEASE H-LIKE DOMAIN, GAG-PRE-INTEGRASE DOMAIN PROTEIN-RELATED"/>
    <property type="match status" value="1"/>
</dbReference>
<feature type="domain" description="Integrase catalytic" evidence="6">
    <location>
        <begin position="489"/>
        <end position="655"/>
    </location>
</feature>
<comment type="caution">
    <text evidence="7">The sequence shown here is derived from an EMBL/GenBank/DDBJ whole genome shotgun (WGS) entry which is preliminary data.</text>
</comment>
<dbReference type="GO" id="GO:0003676">
    <property type="term" value="F:nucleic acid binding"/>
    <property type="evidence" value="ECO:0007669"/>
    <property type="project" value="InterPro"/>
</dbReference>
<dbReference type="GO" id="GO:0016787">
    <property type="term" value="F:hydrolase activity"/>
    <property type="evidence" value="ECO:0007669"/>
    <property type="project" value="UniProtKB-KW"/>
</dbReference>
<reference evidence="7" key="1">
    <citation type="journal article" date="2019" name="Sci. Rep.">
        <title>Draft genome of Tanacetum cinerariifolium, the natural source of mosquito coil.</title>
        <authorList>
            <person name="Yamashiro T."/>
            <person name="Shiraishi A."/>
            <person name="Satake H."/>
            <person name="Nakayama K."/>
        </authorList>
    </citation>
    <scope>NUCLEOTIDE SEQUENCE</scope>
</reference>
<dbReference type="Gene3D" id="3.30.420.10">
    <property type="entry name" value="Ribonuclease H-like superfamily/Ribonuclease H"/>
    <property type="match status" value="1"/>
</dbReference>
<dbReference type="InterPro" id="IPR001584">
    <property type="entry name" value="Integrase_cat-core"/>
</dbReference>
<dbReference type="PANTHER" id="PTHR42648">
    <property type="entry name" value="TRANSPOSASE, PUTATIVE-RELATED"/>
    <property type="match status" value="1"/>
</dbReference>
<evidence type="ECO:0000256" key="1">
    <source>
        <dbReference type="ARBA" id="ARBA00022723"/>
    </source>
</evidence>
<dbReference type="InterPro" id="IPR013103">
    <property type="entry name" value="RVT_2"/>
</dbReference>
<dbReference type="InterPro" id="IPR012337">
    <property type="entry name" value="RNaseH-like_sf"/>
</dbReference>
<feature type="non-terminal residue" evidence="7">
    <location>
        <position position="1371"/>
    </location>
</feature>
<dbReference type="PROSITE" id="PS50158">
    <property type="entry name" value="ZF_CCHC"/>
    <property type="match status" value="1"/>
</dbReference>
<keyword evidence="3" id="KW-0862">Zinc</keyword>
<feature type="domain" description="CCHC-type" evidence="5">
    <location>
        <begin position="187"/>
        <end position="202"/>
    </location>
</feature>
<dbReference type="InterPro" id="IPR001878">
    <property type="entry name" value="Znf_CCHC"/>
</dbReference>
<name>A0A699H213_TANCI</name>
<evidence type="ECO:0000256" key="2">
    <source>
        <dbReference type="ARBA" id="ARBA00022801"/>
    </source>
</evidence>
<dbReference type="InterPro" id="IPR025724">
    <property type="entry name" value="GAG-pre-integrase_dom"/>
</dbReference>
<evidence type="ECO:0000256" key="3">
    <source>
        <dbReference type="PROSITE-ProRule" id="PRU00047"/>
    </source>
</evidence>
<evidence type="ECO:0000259" key="5">
    <source>
        <dbReference type="PROSITE" id="PS50158"/>
    </source>
</evidence>
<dbReference type="InterPro" id="IPR043502">
    <property type="entry name" value="DNA/RNA_pol_sf"/>
</dbReference>
<dbReference type="InterPro" id="IPR036875">
    <property type="entry name" value="Znf_CCHC_sf"/>
</dbReference>
<evidence type="ECO:0000313" key="7">
    <source>
        <dbReference type="EMBL" id="GEX12744.1"/>
    </source>
</evidence>
<dbReference type="SUPFAM" id="SSF53098">
    <property type="entry name" value="Ribonuclease H-like"/>
    <property type="match status" value="1"/>
</dbReference>
<dbReference type="Pfam" id="PF07727">
    <property type="entry name" value="RVT_2"/>
    <property type="match status" value="1"/>
</dbReference>